<dbReference type="Proteomes" id="UP000249396">
    <property type="component" value="Unassembled WGS sequence"/>
</dbReference>
<name>A0A2W4R413_9GAMM</name>
<sequence>MPSRNQLEWRCRRGTKELDLMMQTWLRVEFDRSPEVEQQSFLELLDWPDDQLIRLLLGYGQADNPKLNELAGKIRTLSLSGT</sequence>
<evidence type="ECO:0000256" key="2">
    <source>
        <dbReference type="ARBA" id="ARBA00008571"/>
    </source>
</evidence>
<evidence type="ECO:0000313" key="6">
    <source>
        <dbReference type="EMBL" id="PZN78985.1"/>
    </source>
</evidence>
<comment type="similarity">
    <text evidence="2">Belongs to the SdhE FAD assembly factor family.</text>
</comment>
<dbReference type="GO" id="GO:0006105">
    <property type="term" value="P:succinate metabolic process"/>
    <property type="evidence" value="ECO:0007669"/>
    <property type="project" value="TreeGrafter"/>
</dbReference>
<comment type="caution">
    <text evidence="6">The sequence shown here is derived from an EMBL/GenBank/DDBJ whole genome shotgun (WGS) entry which is preliminary data.</text>
</comment>
<reference evidence="6 7" key="1">
    <citation type="journal article" date="2018" name="Aquat. Microb. Ecol.">
        <title>Gammaproteobacterial methanotrophs dominate.</title>
        <authorList>
            <person name="Rissanen A.J."/>
            <person name="Saarenheimo J."/>
            <person name="Tiirola M."/>
            <person name="Peura S."/>
            <person name="Aalto S.L."/>
            <person name="Karvinen A."/>
            <person name="Nykanen H."/>
        </authorList>
    </citation>
    <scope>NUCLEOTIDE SEQUENCE [LARGE SCALE GENOMIC DNA]</scope>
    <source>
        <strain evidence="6">AMbin10</strain>
    </source>
</reference>
<accession>A0A2W4R413</accession>
<dbReference type="Gene3D" id="1.10.150.250">
    <property type="entry name" value="Flavinator of succinate dehydrogenase"/>
    <property type="match status" value="1"/>
</dbReference>
<dbReference type="GO" id="GO:0005737">
    <property type="term" value="C:cytoplasm"/>
    <property type="evidence" value="ECO:0007669"/>
    <property type="project" value="UniProtKB-SubCell"/>
</dbReference>
<dbReference type="InterPro" id="IPR050531">
    <property type="entry name" value="SdhE_FAD_assembly_factor"/>
</dbReference>
<evidence type="ECO:0000256" key="5">
    <source>
        <dbReference type="ARBA" id="ARBA00023186"/>
    </source>
</evidence>
<evidence type="ECO:0000256" key="1">
    <source>
        <dbReference type="ARBA" id="ARBA00004496"/>
    </source>
</evidence>
<gene>
    <name evidence="6" type="ORF">DM484_12035</name>
</gene>
<dbReference type="EMBL" id="QJPH01000310">
    <property type="protein sequence ID" value="PZN78985.1"/>
    <property type="molecule type" value="Genomic_DNA"/>
</dbReference>
<organism evidence="6 7">
    <name type="scientific">Candidatus Methylumidiphilus alinenensis</name>
    <dbReference type="NCBI Taxonomy" id="2202197"/>
    <lineage>
        <taxon>Bacteria</taxon>
        <taxon>Pseudomonadati</taxon>
        <taxon>Pseudomonadota</taxon>
        <taxon>Gammaproteobacteria</taxon>
        <taxon>Methylococcales</taxon>
        <taxon>Candidatus Methylumidiphilus</taxon>
    </lineage>
</organism>
<dbReference type="InterPro" id="IPR005631">
    <property type="entry name" value="SDH"/>
</dbReference>
<protein>
    <recommendedName>
        <fullName evidence="3">FAD assembly factor SdhE</fullName>
    </recommendedName>
</protein>
<evidence type="ECO:0000256" key="3">
    <source>
        <dbReference type="ARBA" id="ARBA00019418"/>
    </source>
</evidence>
<dbReference type="PANTHER" id="PTHR39585">
    <property type="entry name" value="FAD ASSEMBLY FACTOR SDHE"/>
    <property type="match status" value="1"/>
</dbReference>
<dbReference type="Pfam" id="PF03937">
    <property type="entry name" value="Sdh5"/>
    <property type="match status" value="1"/>
</dbReference>
<evidence type="ECO:0000313" key="7">
    <source>
        <dbReference type="Proteomes" id="UP000249396"/>
    </source>
</evidence>
<dbReference type="AlphaFoldDB" id="A0A2W4R413"/>
<dbReference type="PANTHER" id="PTHR39585:SF1">
    <property type="entry name" value="FAD ASSEMBLY FACTOR SDHE"/>
    <property type="match status" value="1"/>
</dbReference>
<dbReference type="SUPFAM" id="SSF109910">
    <property type="entry name" value="YgfY-like"/>
    <property type="match status" value="1"/>
</dbReference>
<dbReference type="InterPro" id="IPR036714">
    <property type="entry name" value="SDH_sf"/>
</dbReference>
<proteinExistence type="inferred from homology"/>
<evidence type="ECO:0000256" key="4">
    <source>
        <dbReference type="ARBA" id="ARBA00022490"/>
    </source>
</evidence>
<keyword evidence="5" id="KW-0143">Chaperone</keyword>
<comment type="subcellular location">
    <subcellularLocation>
        <location evidence="1">Cytoplasm</location>
    </subcellularLocation>
</comment>
<keyword evidence="4" id="KW-0963">Cytoplasm</keyword>